<protein>
    <submittedName>
        <fullName evidence="2">Uncharacterized protein</fullName>
    </submittedName>
</protein>
<sequence length="100" mass="10275">MRFYGFGLPSGATGERPGRRERQGARGGACDRFARPGSRAVRGMRREQCLKAYAGMIGAAGWSPSGRGGVRGAPKGAYARAVVPPGCAVPGAVAGRRRGG</sequence>
<dbReference type="AlphaFoldDB" id="A0A918N6Z0"/>
<name>A0A918N6Z0_9ACTN</name>
<dbReference type="EMBL" id="BMWD01000001">
    <property type="protein sequence ID" value="GGX42211.1"/>
    <property type="molecule type" value="Genomic_DNA"/>
</dbReference>
<organism evidence="2 3">
    <name type="scientific">Streptomyces fructofermentans</name>
    <dbReference type="NCBI Taxonomy" id="152141"/>
    <lineage>
        <taxon>Bacteria</taxon>
        <taxon>Bacillati</taxon>
        <taxon>Actinomycetota</taxon>
        <taxon>Actinomycetes</taxon>
        <taxon>Kitasatosporales</taxon>
        <taxon>Streptomycetaceae</taxon>
        <taxon>Streptomyces</taxon>
    </lineage>
</organism>
<feature type="region of interest" description="Disordered" evidence="1">
    <location>
        <begin position="1"/>
        <end position="34"/>
    </location>
</feature>
<proteinExistence type="predicted"/>
<keyword evidence="3" id="KW-1185">Reference proteome</keyword>
<reference evidence="2" key="2">
    <citation type="submission" date="2020-09" db="EMBL/GenBank/DDBJ databases">
        <authorList>
            <person name="Sun Q."/>
            <person name="Ohkuma M."/>
        </authorList>
    </citation>
    <scope>NUCLEOTIDE SEQUENCE</scope>
    <source>
        <strain evidence="2">JCM 4956</strain>
    </source>
</reference>
<evidence type="ECO:0000313" key="2">
    <source>
        <dbReference type="EMBL" id="GGX42211.1"/>
    </source>
</evidence>
<evidence type="ECO:0000256" key="1">
    <source>
        <dbReference type="SAM" id="MobiDB-lite"/>
    </source>
</evidence>
<gene>
    <name evidence="2" type="ORF">GCM10010515_06510</name>
</gene>
<evidence type="ECO:0000313" key="3">
    <source>
        <dbReference type="Proteomes" id="UP000645555"/>
    </source>
</evidence>
<dbReference type="Proteomes" id="UP000645555">
    <property type="component" value="Unassembled WGS sequence"/>
</dbReference>
<accession>A0A918N6Z0</accession>
<reference evidence="2" key="1">
    <citation type="journal article" date="2014" name="Int. J. Syst. Evol. Microbiol.">
        <title>Complete genome sequence of Corynebacterium casei LMG S-19264T (=DSM 44701T), isolated from a smear-ripened cheese.</title>
        <authorList>
            <consortium name="US DOE Joint Genome Institute (JGI-PGF)"/>
            <person name="Walter F."/>
            <person name="Albersmeier A."/>
            <person name="Kalinowski J."/>
            <person name="Ruckert C."/>
        </authorList>
    </citation>
    <scope>NUCLEOTIDE SEQUENCE</scope>
    <source>
        <strain evidence="2">JCM 4956</strain>
    </source>
</reference>
<comment type="caution">
    <text evidence="2">The sequence shown here is derived from an EMBL/GenBank/DDBJ whole genome shotgun (WGS) entry which is preliminary data.</text>
</comment>